<reference evidence="26" key="1">
    <citation type="journal article" date="2014" name="Int. J. Syst. Evol. Microbiol.">
        <title>Complete genome sequence of Corynebacterium casei LMG S-19264T (=DSM 44701T), isolated from a smear-ripened cheese.</title>
        <authorList>
            <consortium name="US DOE Joint Genome Institute (JGI-PGF)"/>
            <person name="Walter F."/>
            <person name="Albersmeier A."/>
            <person name="Kalinowski J."/>
            <person name="Ruckert C."/>
        </authorList>
    </citation>
    <scope>NUCLEOTIDE SEQUENCE</scope>
    <source>
        <strain evidence="26">JCM 19831</strain>
    </source>
</reference>
<dbReference type="Gene3D" id="3.30.450.40">
    <property type="match status" value="1"/>
</dbReference>
<evidence type="ECO:0000313" key="26">
    <source>
        <dbReference type="EMBL" id="GGM26170.1"/>
    </source>
</evidence>
<dbReference type="Gene3D" id="1.20.5.1930">
    <property type="match status" value="1"/>
</dbReference>
<evidence type="ECO:0000256" key="6">
    <source>
        <dbReference type="ARBA" id="ARBA00017322"/>
    </source>
</evidence>
<evidence type="ECO:0000259" key="24">
    <source>
        <dbReference type="SMART" id="SM00065"/>
    </source>
</evidence>
<dbReference type="Proteomes" id="UP000642070">
    <property type="component" value="Unassembled WGS sequence"/>
</dbReference>
<keyword evidence="16" id="KW-0408">Iron</keyword>
<reference evidence="26" key="2">
    <citation type="submission" date="2020-09" db="EMBL/GenBank/DDBJ databases">
        <authorList>
            <person name="Sun Q."/>
            <person name="Ohkuma M."/>
        </authorList>
    </citation>
    <scope>NUCLEOTIDE SEQUENCE</scope>
    <source>
        <strain evidence="26">JCM 19831</strain>
    </source>
</reference>
<evidence type="ECO:0000313" key="27">
    <source>
        <dbReference type="Proteomes" id="UP000642070"/>
    </source>
</evidence>
<keyword evidence="14" id="KW-0067">ATP-binding</keyword>
<evidence type="ECO:0000256" key="7">
    <source>
        <dbReference type="ARBA" id="ARBA00022485"/>
    </source>
</evidence>
<dbReference type="GO" id="GO:0051539">
    <property type="term" value="F:4 iron, 4 sulfur cluster binding"/>
    <property type="evidence" value="ECO:0007669"/>
    <property type="project" value="UniProtKB-KW"/>
</dbReference>
<dbReference type="PRINTS" id="PR00344">
    <property type="entry name" value="BCTRLSENSOR"/>
</dbReference>
<dbReference type="PANTHER" id="PTHR24421:SF10">
    <property type="entry name" value="NITRATE_NITRITE SENSOR PROTEIN NARQ"/>
    <property type="match status" value="1"/>
</dbReference>
<evidence type="ECO:0000256" key="22">
    <source>
        <dbReference type="SAM" id="MobiDB-lite"/>
    </source>
</evidence>
<feature type="transmembrane region" description="Helical" evidence="23">
    <location>
        <begin position="17"/>
        <end position="36"/>
    </location>
</feature>
<dbReference type="Gene3D" id="3.30.565.10">
    <property type="entry name" value="Histidine kinase-like ATPase, C-terminal domain"/>
    <property type="match status" value="1"/>
</dbReference>
<evidence type="ECO:0000256" key="18">
    <source>
        <dbReference type="ARBA" id="ARBA00023014"/>
    </source>
</evidence>
<evidence type="ECO:0000256" key="15">
    <source>
        <dbReference type="ARBA" id="ARBA00022989"/>
    </source>
</evidence>
<evidence type="ECO:0000256" key="8">
    <source>
        <dbReference type="ARBA" id="ARBA00022490"/>
    </source>
</evidence>
<keyword evidence="11 23" id="KW-0812">Transmembrane</keyword>
<accession>A0A917WSQ2</accession>
<dbReference type="AlphaFoldDB" id="A0A917WSQ2"/>
<dbReference type="InterPro" id="IPR029016">
    <property type="entry name" value="GAF-like_dom_sf"/>
</dbReference>
<dbReference type="GO" id="GO:0005737">
    <property type="term" value="C:cytoplasm"/>
    <property type="evidence" value="ECO:0007669"/>
    <property type="project" value="UniProtKB-SubCell"/>
</dbReference>
<evidence type="ECO:0000256" key="14">
    <source>
        <dbReference type="ARBA" id="ARBA00022840"/>
    </source>
</evidence>
<feature type="domain" description="GAF" evidence="24">
    <location>
        <begin position="251"/>
        <end position="398"/>
    </location>
</feature>
<dbReference type="InterPro" id="IPR036890">
    <property type="entry name" value="HATPase_C_sf"/>
</dbReference>
<dbReference type="SMART" id="SM00387">
    <property type="entry name" value="HATPase_c"/>
    <property type="match status" value="1"/>
</dbReference>
<dbReference type="EC" id="2.7.13.3" evidence="5"/>
<dbReference type="EMBL" id="BMPI01000012">
    <property type="protein sequence ID" value="GGM26170.1"/>
    <property type="molecule type" value="Genomic_DNA"/>
</dbReference>
<keyword evidence="7" id="KW-0004">4Fe-4S</keyword>
<keyword evidence="17" id="KW-0902">Two-component regulatory system</keyword>
<evidence type="ECO:0000256" key="11">
    <source>
        <dbReference type="ARBA" id="ARBA00022692"/>
    </source>
</evidence>
<dbReference type="GO" id="GO:0016020">
    <property type="term" value="C:membrane"/>
    <property type="evidence" value="ECO:0007669"/>
    <property type="project" value="UniProtKB-SubCell"/>
</dbReference>
<dbReference type="SUPFAM" id="SSF55781">
    <property type="entry name" value="GAF domain-like"/>
    <property type="match status" value="1"/>
</dbReference>
<dbReference type="SMART" id="SM00065">
    <property type="entry name" value="GAF"/>
    <property type="match status" value="1"/>
</dbReference>
<dbReference type="GO" id="GO:0046983">
    <property type="term" value="F:protein dimerization activity"/>
    <property type="evidence" value="ECO:0007669"/>
    <property type="project" value="InterPro"/>
</dbReference>
<evidence type="ECO:0000256" key="16">
    <source>
        <dbReference type="ARBA" id="ARBA00023004"/>
    </source>
</evidence>
<dbReference type="Pfam" id="PF13493">
    <property type="entry name" value="DUF4118"/>
    <property type="match status" value="1"/>
</dbReference>
<comment type="subcellular location">
    <subcellularLocation>
        <location evidence="4">Cytoplasm</location>
    </subcellularLocation>
    <subcellularLocation>
        <location evidence="3">Membrane</location>
        <topology evidence="3">Multi-pass membrane protein</topology>
    </subcellularLocation>
</comment>
<keyword evidence="19 23" id="KW-0472">Membrane</keyword>
<evidence type="ECO:0000256" key="13">
    <source>
        <dbReference type="ARBA" id="ARBA00022777"/>
    </source>
</evidence>
<keyword evidence="10" id="KW-0808">Transferase</keyword>
<keyword evidence="8" id="KW-0963">Cytoplasm</keyword>
<dbReference type="InterPro" id="IPR025201">
    <property type="entry name" value="KdpD_TM"/>
</dbReference>
<dbReference type="InterPro" id="IPR038318">
    <property type="entry name" value="KdpD_sf"/>
</dbReference>
<keyword evidence="12" id="KW-0547">Nucleotide-binding</keyword>
<feature type="transmembrane region" description="Helical" evidence="23">
    <location>
        <begin position="97"/>
        <end position="119"/>
    </location>
</feature>
<keyword evidence="9" id="KW-0597">Phosphoprotein</keyword>
<keyword evidence="15 23" id="KW-1133">Transmembrane helix</keyword>
<evidence type="ECO:0000256" key="21">
    <source>
        <dbReference type="ARBA" id="ARBA00030800"/>
    </source>
</evidence>
<evidence type="ECO:0000256" key="20">
    <source>
        <dbReference type="ARBA" id="ARBA00024827"/>
    </source>
</evidence>
<dbReference type="InterPro" id="IPR050482">
    <property type="entry name" value="Sensor_HK_TwoCompSys"/>
</dbReference>
<name>A0A917WSQ2_9ACTN</name>
<dbReference type="Gene3D" id="1.20.120.620">
    <property type="entry name" value="Backbone structure of the membrane domain of e. Coli histidine kinase receptor kdpd"/>
    <property type="match status" value="1"/>
</dbReference>
<keyword evidence="18" id="KW-0411">Iron-sulfur</keyword>
<keyword evidence="27" id="KW-1185">Reference proteome</keyword>
<feature type="transmembrane region" description="Helical" evidence="23">
    <location>
        <begin position="48"/>
        <end position="77"/>
    </location>
</feature>
<evidence type="ECO:0000256" key="19">
    <source>
        <dbReference type="ARBA" id="ARBA00023136"/>
    </source>
</evidence>
<evidence type="ECO:0000256" key="5">
    <source>
        <dbReference type="ARBA" id="ARBA00012438"/>
    </source>
</evidence>
<dbReference type="InterPro" id="IPR003018">
    <property type="entry name" value="GAF"/>
</dbReference>
<feature type="region of interest" description="Disordered" evidence="22">
    <location>
        <begin position="596"/>
        <end position="633"/>
    </location>
</feature>
<evidence type="ECO:0000256" key="12">
    <source>
        <dbReference type="ARBA" id="ARBA00022741"/>
    </source>
</evidence>
<comment type="function">
    <text evidence="20">Member of the two-component regulatory system NreB/NreC involved in the control of dissimilatory nitrate/nitrite reduction in response to oxygen. NreB functions as a direct oxygen sensor histidine kinase which is autophosphorylated, in the absence of oxygen, probably at the conserved histidine residue, and transfers its phosphate group probably to a conserved aspartate residue of NreC. NreB/NreC activates the expression of the nitrate (narGHJI) and nitrite (nir) reductase operons, as well as the putative nitrate transporter gene narT.</text>
</comment>
<feature type="domain" description="Histidine kinase/HSP90-like ATPase" evidence="25">
    <location>
        <begin position="511"/>
        <end position="612"/>
    </location>
</feature>
<evidence type="ECO:0000256" key="1">
    <source>
        <dbReference type="ARBA" id="ARBA00000085"/>
    </source>
</evidence>
<dbReference type="GO" id="GO:0000155">
    <property type="term" value="F:phosphorelay sensor kinase activity"/>
    <property type="evidence" value="ECO:0007669"/>
    <property type="project" value="InterPro"/>
</dbReference>
<evidence type="ECO:0000256" key="9">
    <source>
        <dbReference type="ARBA" id="ARBA00022553"/>
    </source>
</evidence>
<evidence type="ECO:0000256" key="23">
    <source>
        <dbReference type="SAM" id="Phobius"/>
    </source>
</evidence>
<keyword evidence="13" id="KW-0418">Kinase</keyword>
<dbReference type="SUPFAM" id="SSF55874">
    <property type="entry name" value="ATPase domain of HSP90 chaperone/DNA topoisomerase II/histidine kinase"/>
    <property type="match status" value="1"/>
</dbReference>
<comment type="cofactor">
    <cofactor evidence="2">
        <name>[4Fe-4S] cluster</name>
        <dbReference type="ChEBI" id="CHEBI:49883"/>
    </cofactor>
</comment>
<evidence type="ECO:0000256" key="10">
    <source>
        <dbReference type="ARBA" id="ARBA00022679"/>
    </source>
</evidence>
<gene>
    <name evidence="26" type="ORF">GCM10007977_029120</name>
</gene>
<comment type="catalytic activity">
    <reaction evidence="1">
        <text>ATP + protein L-histidine = ADP + protein N-phospho-L-histidine.</text>
        <dbReference type="EC" id="2.7.13.3"/>
    </reaction>
</comment>
<dbReference type="InterPro" id="IPR011712">
    <property type="entry name" value="Sig_transdc_His_kin_sub3_dim/P"/>
</dbReference>
<evidence type="ECO:0000259" key="25">
    <source>
        <dbReference type="SMART" id="SM00387"/>
    </source>
</evidence>
<organism evidence="26 27">
    <name type="scientific">Dactylosporangium sucinum</name>
    <dbReference type="NCBI Taxonomy" id="1424081"/>
    <lineage>
        <taxon>Bacteria</taxon>
        <taxon>Bacillati</taxon>
        <taxon>Actinomycetota</taxon>
        <taxon>Actinomycetes</taxon>
        <taxon>Micromonosporales</taxon>
        <taxon>Micromonosporaceae</taxon>
        <taxon>Dactylosporangium</taxon>
    </lineage>
</organism>
<evidence type="ECO:0000256" key="4">
    <source>
        <dbReference type="ARBA" id="ARBA00004496"/>
    </source>
</evidence>
<dbReference type="GO" id="GO:0005524">
    <property type="term" value="F:ATP binding"/>
    <property type="evidence" value="ECO:0007669"/>
    <property type="project" value="UniProtKB-KW"/>
</dbReference>
<evidence type="ECO:0000256" key="2">
    <source>
        <dbReference type="ARBA" id="ARBA00001966"/>
    </source>
</evidence>
<proteinExistence type="predicted"/>
<dbReference type="Pfam" id="PF07730">
    <property type="entry name" value="HisKA_3"/>
    <property type="match status" value="1"/>
</dbReference>
<dbReference type="Pfam" id="PF02518">
    <property type="entry name" value="HATPase_c"/>
    <property type="match status" value="1"/>
</dbReference>
<evidence type="ECO:0000256" key="3">
    <source>
        <dbReference type="ARBA" id="ARBA00004141"/>
    </source>
</evidence>
<dbReference type="InterPro" id="IPR004358">
    <property type="entry name" value="Sig_transdc_His_kin-like_C"/>
</dbReference>
<sequence length="633" mass="65718">MRGRLGAWLVRLSPPPLAIGIVVGVGFVVVETLLVYPLRELAPIGALAVVYLPGVLVVSTVWGLWLGVATSIASGLALDYFHTPPVGRFEANDWRDWLALSVYLMVAGVASSVAQLARARAAETNERRRETDAVADLTQLILGAEDVGAVLPEVSNRIARAMQLPYAAIEVGTVPPRGDRIQLPLRPGALVVPADLPDRVVGRLRDGVVPGLATVLRAGSSLQESRTELQALLTQQAALRRVAELVAHGVAPAELTGAVAAEAAELFGADSTAVLHREGPSTVTVVAEYNRKPGAEPMLGRRLDSSGGVAGLVLRGSRPARLDSYEGSSGTLADLARGLGIHASVGAPIIVDGQVWGALVALWGRTGPPPPGTEHELAQFTGLVATAIANSESRAELTASRARLVFAADEARRGIERDLHDSVQQRLISLGLELRFAEALVPKELGELRSRLLDTAAGLSGAFDDLQRIVRGIHPALLSQGGLGPAIKALARRSPVPVAVNHAPNRRLPAYVEVAAYYVVSEALANSAKHAGASMIDVDLDIVADGSGPDGAAQGEVLSVTVRDDGTGGADPRQGSGLAGVRDRVEALGGTLLLTSPPGCGTSLSVRLPTGGQDRPGAEADWPNGTGAAAGQR</sequence>
<dbReference type="Pfam" id="PF01590">
    <property type="entry name" value="GAF"/>
    <property type="match status" value="1"/>
</dbReference>
<comment type="caution">
    <text evidence="26">The sequence shown here is derived from an EMBL/GenBank/DDBJ whole genome shotgun (WGS) entry which is preliminary data.</text>
</comment>
<keyword evidence="18" id="KW-0479">Metal-binding</keyword>
<protein>
    <recommendedName>
        <fullName evidence="6">Oxygen sensor histidine kinase NreB</fullName>
        <ecNumber evidence="5">2.7.13.3</ecNumber>
    </recommendedName>
    <alternativeName>
        <fullName evidence="21">Nitrogen regulation protein B</fullName>
    </alternativeName>
</protein>
<dbReference type="InterPro" id="IPR003594">
    <property type="entry name" value="HATPase_dom"/>
</dbReference>
<dbReference type="PANTHER" id="PTHR24421">
    <property type="entry name" value="NITRATE/NITRITE SENSOR PROTEIN NARX-RELATED"/>
    <property type="match status" value="1"/>
</dbReference>
<evidence type="ECO:0000256" key="17">
    <source>
        <dbReference type="ARBA" id="ARBA00023012"/>
    </source>
</evidence>
<dbReference type="CDD" id="cd16917">
    <property type="entry name" value="HATPase_UhpB-NarQ-NarX-like"/>
    <property type="match status" value="1"/>
</dbReference>